<evidence type="ECO:0000256" key="5">
    <source>
        <dbReference type="ARBA" id="ARBA00022723"/>
    </source>
</evidence>
<dbReference type="InterPro" id="IPR036691">
    <property type="entry name" value="Endo/exonu/phosph_ase_sf"/>
</dbReference>
<evidence type="ECO:0000256" key="6">
    <source>
        <dbReference type="ARBA" id="ARBA00022763"/>
    </source>
</evidence>
<keyword evidence="5" id="KW-0479">Metal-binding</keyword>
<evidence type="ECO:0000256" key="8">
    <source>
        <dbReference type="ARBA" id="ARBA00022842"/>
    </source>
</evidence>
<dbReference type="InterPro" id="IPR005135">
    <property type="entry name" value="Endo/exonuclease/phosphatase"/>
</dbReference>
<dbReference type="GO" id="GO:0005737">
    <property type="term" value="C:cytoplasm"/>
    <property type="evidence" value="ECO:0007669"/>
    <property type="project" value="TreeGrafter"/>
</dbReference>
<dbReference type="InterPro" id="IPR051547">
    <property type="entry name" value="TDP2-like"/>
</dbReference>
<dbReference type="SUPFAM" id="SSF56219">
    <property type="entry name" value="DNase I-like"/>
    <property type="match status" value="1"/>
</dbReference>
<feature type="domain" description="Endonuclease/exonuclease/phosphatase" evidence="11">
    <location>
        <begin position="72"/>
        <end position="313"/>
    </location>
</feature>
<name>A0A814X9C5_9BILA</name>
<keyword evidence="4" id="KW-0540">Nuclease</keyword>
<keyword evidence="10" id="KW-0539">Nucleus</keyword>
<keyword evidence="9" id="KW-0234">DNA repair</keyword>
<dbReference type="GO" id="GO:0003697">
    <property type="term" value="F:single-stranded DNA binding"/>
    <property type="evidence" value="ECO:0007669"/>
    <property type="project" value="TreeGrafter"/>
</dbReference>
<comment type="cofactor">
    <cofactor evidence="2">
        <name>Mg(2+)</name>
        <dbReference type="ChEBI" id="CHEBI:18420"/>
    </cofactor>
</comment>
<evidence type="ECO:0000256" key="4">
    <source>
        <dbReference type="ARBA" id="ARBA00022722"/>
    </source>
</evidence>
<gene>
    <name evidence="13" type="ORF">OTI717_LOCUS9584</name>
    <name evidence="12" type="ORF">RFH988_LOCUS25212</name>
</gene>
<dbReference type="GO" id="GO:0016605">
    <property type="term" value="C:PML body"/>
    <property type="evidence" value="ECO:0007669"/>
    <property type="project" value="UniProtKB-SubCell"/>
</dbReference>
<proteinExistence type="predicted"/>
<evidence type="ECO:0000313" key="12">
    <source>
        <dbReference type="EMBL" id="CAF1212739.1"/>
    </source>
</evidence>
<evidence type="ECO:0000313" key="14">
    <source>
        <dbReference type="Proteomes" id="UP000663882"/>
    </source>
</evidence>
<evidence type="ECO:0000313" key="13">
    <source>
        <dbReference type="EMBL" id="CAF3654994.1"/>
    </source>
</evidence>
<dbReference type="GO" id="GO:0070260">
    <property type="term" value="F:5'-tyrosyl-DNA phosphodiesterase activity"/>
    <property type="evidence" value="ECO:0007669"/>
    <property type="project" value="TreeGrafter"/>
</dbReference>
<dbReference type="GO" id="GO:0046872">
    <property type="term" value="F:metal ion binding"/>
    <property type="evidence" value="ECO:0007669"/>
    <property type="project" value="UniProtKB-KW"/>
</dbReference>
<evidence type="ECO:0000259" key="11">
    <source>
        <dbReference type="Pfam" id="PF03372"/>
    </source>
</evidence>
<evidence type="ECO:0000256" key="9">
    <source>
        <dbReference type="ARBA" id="ARBA00023204"/>
    </source>
</evidence>
<dbReference type="EMBL" id="CAJOAX010000822">
    <property type="protein sequence ID" value="CAF3654994.1"/>
    <property type="molecule type" value="Genomic_DNA"/>
</dbReference>
<keyword evidence="8" id="KW-0460">Magnesium</keyword>
<dbReference type="CDD" id="cd09080">
    <property type="entry name" value="TDP2"/>
    <property type="match status" value="1"/>
</dbReference>
<dbReference type="Proteomes" id="UP000663823">
    <property type="component" value="Unassembled WGS sequence"/>
</dbReference>
<dbReference type="Pfam" id="PF03372">
    <property type="entry name" value="Exo_endo_phos"/>
    <property type="match status" value="1"/>
</dbReference>
<dbReference type="PANTHER" id="PTHR15822:SF4">
    <property type="entry name" value="TYROSYL-DNA PHOSPHODIESTERASE 2"/>
    <property type="match status" value="1"/>
</dbReference>
<comment type="caution">
    <text evidence="12">The sequence shown here is derived from an EMBL/GenBank/DDBJ whole genome shotgun (WGS) entry which is preliminary data.</text>
</comment>
<reference evidence="12" key="1">
    <citation type="submission" date="2021-02" db="EMBL/GenBank/DDBJ databases">
        <authorList>
            <person name="Nowell W R."/>
        </authorList>
    </citation>
    <scope>NUCLEOTIDE SEQUENCE</scope>
</reference>
<dbReference type="OrthoDB" id="9975959at2759"/>
<accession>A0A814X9C5</accession>
<protein>
    <recommendedName>
        <fullName evidence="11">Endonuclease/exonuclease/phosphatase domain-containing protein</fullName>
    </recommendedName>
</protein>
<evidence type="ECO:0000256" key="10">
    <source>
        <dbReference type="ARBA" id="ARBA00023242"/>
    </source>
</evidence>
<dbReference type="Proteomes" id="UP000663882">
    <property type="component" value="Unassembled WGS sequence"/>
</dbReference>
<keyword evidence="6" id="KW-0227">DNA damage</keyword>
<keyword evidence="7" id="KW-0378">Hydrolase</keyword>
<dbReference type="GO" id="GO:0006302">
    <property type="term" value="P:double-strand break repair"/>
    <property type="evidence" value="ECO:0007669"/>
    <property type="project" value="TreeGrafter"/>
</dbReference>
<evidence type="ECO:0000256" key="3">
    <source>
        <dbReference type="ARBA" id="ARBA00004322"/>
    </source>
</evidence>
<comment type="subcellular location">
    <subcellularLocation>
        <location evidence="3">Nucleus</location>
        <location evidence="3">PML body</location>
    </subcellularLocation>
</comment>
<sequence>MFVPKKKVEKKTKSIVPCSALTRQLFNHTDNKNYEEEFAIPLWEYNNERYTWSQKPHYQNKSTSHWKNFRVLTYNIWFSKNYQPMRFNSLCDILNKSEAQIISLQEMTKSILKQLLTQPFVQERYYISDVDGHTFNSSYGVVLLIDNRLNISNLNLIDFPQSIMGRRLIFAEIKLDQNEILRIGTVHLESLDNKQQRLCQLDICRKVLTRSPSSCILMGDFNFSADDQENTDQFNRLPQWIDVWTSLMNSHNHGFTFDTETNFTINLHHKMPKQARYDRIILHSQTIIPIQIQILGNQPIASQEQFQIFPSDHFGLTAVFQKKKK</sequence>
<evidence type="ECO:0000256" key="1">
    <source>
        <dbReference type="ARBA" id="ARBA00001936"/>
    </source>
</evidence>
<organism evidence="12 14">
    <name type="scientific">Rotaria sordida</name>
    <dbReference type="NCBI Taxonomy" id="392033"/>
    <lineage>
        <taxon>Eukaryota</taxon>
        <taxon>Metazoa</taxon>
        <taxon>Spiralia</taxon>
        <taxon>Gnathifera</taxon>
        <taxon>Rotifera</taxon>
        <taxon>Eurotatoria</taxon>
        <taxon>Bdelloidea</taxon>
        <taxon>Philodinida</taxon>
        <taxon>Philodinidae</taxon>
        <taxon>Rotaria</taxon>
    </lineage>
</organism>
<dbReference type="GO" id="GO:0004518">
    <property type="term" value="F:nuclease activity"/>
    <property type="evidence" value="ECO:0007669"/>
    <property type="project" value="UniProtKB-KW"/>
</dbReference>
<comment type="cofactor">
    <cofactor evidence="1">
        <name>Mn(2+)</name>
        <dbReference type="ChEBI" id="CHEBI:29035"/>
    </cofactor>
</comment>
<dbReference type="Gene3D" id="3.60.10.10">
    <property type="entry name" value="Endonuclease/exonuclease/phosphatase"/>
    <property type="match status" value="1"/>
</dbReference>
<evidence type="ECO:0000256" key="7">
    <source>
        <dbReference type="ARBA" id="ARBA00022801"/>
    </source>
</evidence>
<dbReference type="AlphaFoldDB" id="A0A814X9C5"/>
<evidence type="ECO:0000256" key="2">
    <source>
        <dbReference type="ARBA" id="ARBA00001946"/>
    </source>
</evidence>
<dbReference type="PANTHER" id="PTHR15822">
    <property type="entry name" value="TRAF AND TNF RECEPTOR-ASSOCIATED PROTEIN"/>
    <property type="match status" value="1"/>
</dbReference>
<dbReference type="EMBL" id="CAJNOO010001902">
    <property type="protein sequence ID" value="CAF1212739.1"/>
    <property type="molecule type" value="Genomic_DNA"/>
</dbReference>